<evidence type="ECO:0000313" key="2">
    <source>
        <dbReference type="EMBL" id="RDH30500.1"/>
    </source>
</evidence>
<reference evidence="2 3" key="1">
    <citation type="submission" date="2018-07" db="EMBL/GenBank/DDBJ databases">
        <title>The genomes of Aspergillus section Nigri reveals drivers in fungal speciation.</title>
        <authorList>
            <consortium name="DOE Joint Genome Institute"/>
            <person name="Vesth T.C."/>
            <person name="Nybo J."/>
            <person name="Theobald S."/>
            <person name="Brandl J."/>
            <person name="Frisvad J.C."/>
            <person name="Nielsen K.F."/>
            <person name="Lyhne E.K."/>
            <person name="Kogle M.E."/>
            <person name="Kuo A."/>
            <person name="Riley R."/>
            <person name="Clum A."/>
            <person name="Nolan M."/>
            <person name="Lipzen A."/>
            <person name="Salamov A."/>
            <person name="Henrissat B."/>
            <person name="Wiebenga A."/>
            <person name="De vries R.P."/>
            <person name="Grigoriev I.V."/>
            <person name="Mortensen U.H."/>
            <person name="Andersen M.R."/>
            <person name="Baker S.E."/>
        </authorList>
    </citation>
    <scope>NUCLEOTIDE SEQUENCE [LARGE SCALE GENOMIC DNA]</scope>
    <source>
        <strain evidence="2 3">CBS 139.54b</strain>
    </source>
</reference>
<accession>A0A3F3PU65</accession>
<keyword evidence="1" id="KW-0812">Transmembrane</keyword>
<keyword evidence="3" id="KW-1185">Reference proteome</keyword>
<sequence length="66" mass="7475">MILALGARGPAFESRFGPIFFFCFYYSPLSSSIVFVILEYSFDFLSTLSLSSPSLYLHPCLYLFSP</sequence>
<organism evidence="2 3">
    <name type="scientific">Aspergillus welwitschiae</name>
    <dbReference type="NCBI Taxonomy" id="1341132"/>
    <lineage>
        <taxon>Eukaryota</taxon>
        <taxon>Fungi</taxon>
        <taxon>Dikarya</taxon>
        <taxon>Ascomycota</taxon>
        <taxon>Pezizomycotina</taxon>
        <taxon>Eurotiomycetes</taxon>
        <taxon>Eurotiomycetidae</taxon>
        <taxon>Eurotiales</taxon>
        <taxon>Aspergillaceae</taxon>
        <taxon>Aspergillus</taxon>
        <taxon>Aspergillus subgen. Circumdati</taxon>
    </lineage>
</organism>
<protein>
    <submittedName>
        <fullName evidence="2">Uncharacterized protein</fullName>
    </submittedName>
</protein>
<evidence type="ECO:0000256" key="1">
    <source>
        <dbReference type="SAM" id="Phobius"/>
    </source>
</evidence>
<gene>
    <name evidence="2" type="ORF">BDQ94DRAFT_148560</name>
</gene>
<name>A0A3F3PU65_9EURO</name>
<proteinExistence type="predicted"/>
<dbReference type="Proteomes" id="UP000253729">
    <property type="component" value="Unassembled WGS sequence"/>
</dbReference>
<evidence type="ECO:0000313" key="3">
    <source>
        <dbReference type="Proteomes" id="UP000253729"/>
    </source>
</evidence>
<dbReference type="EMBL" id="KZ852060">
    <property type="protein sequence ID" value="RDH30500.1"/>
    <property type="molecule type" value="Genomic_DNA"/>
</dbReference>
<keyword evidence="1" id="KW-0472">Membrane</keyword>
<keyword evidence="1" id="KW-1133">Transmembrane helix</keyword>
<dbReference type="RefSeq" id="XP_026623522.1">
    <property type="nucleotide sequence ID" value="XM_026767213.1"/>
</dbReference>
<dbReference type="GeneID" id="38135569"/>
<dbReference type="AlphaFoldDB" id="A0A3F3PU65"/>
<feature type="transmembrane region" description="Helical" evidence="1">
    <location>
        <begin position="16"/>
        <end position="38"/>
    </location>
</feature>